<feature type="compositionally biased region" description="Basic and acidic residues" evidence="1">
    <location>
        <begin position="356"/>
        <end position="371"/>
    </location>
</feature>
<dbReference type="AlphaFoldDB" id="A0A081I923"/>
<keyword evidence="2" id="KW-1133">Transmembrane helix</keyword>
<dbReference type="Gene3D" id="1.20.120.20">
    <property type="entry name" value="Apolipoprotein"/>
    <property type="match status" value="1"/>
</dbReference>
<feature type="region of interest" description="Disordered" evidence="1">
    <location>
        <begin position="587"/>
        <end position="696"/>
    </location>
</feature>
<evidence type="ECO:0000256" key="2">
    <source>
        <dbReference type="SAM" id="Phobius"/>
    </source>
</evidence>
<dbReference type="InterPro" id="IPR006477">
    <property type="entry name" value="Yir_bir_cir"/>
</dbReference>
<evidence type="ECO:0000313" key="3">
    <source>
        <dbReference type="EMBL" id="KEG00181.1"/>
    </source>
</evidence>
<feature type="compositionally biased region" description="Polar residues" evidence="1">
    <location>
        <begin position="372"/>
        <end position="390"/>
    </location>
</feature>
<feature type="compositionally biased region" description="Polar residues" evidence="1">
    <location>
        <begin position="462"/>
        <end position="474"/>
    </location>
</feature>
<feature type="compositionally biased region" description="Gly residues" evidence="1">
    <location>
        <begin position="439"/>
        <end position="456"/>
    </location>
</feature>
<keyword evidence="2" id="KW-0812">Transmembrane</keyword>
<evidence type="ECO:0008006" key="5">
    <source>
        <dbReference type="Google" id="ProtNLM"/>
    </source>
</evidence>
<keyword evidence="2" id="KW-0472">Membrane</keyword>
<feature type="transmembrane region" description="Helical" evidence="2">
    <location>
        <begin position="717"/>
        <end position="738"/>
    </location>
</feature>
<name>A0A081I923_PLAVN</name>
<gene>
    <name evidence="3" type="ORF">YYE_04966</name>
</gene>
<feature type="compositionally biased region" description="Low complexity" evidence="1">
    <location>
        <begin position="337"/>
        <end position="348"/>
    </location>
</feature>
<evidence type="ECO:0000313" key="4">
    <source>
        <dbReference type="Proteomes" id="UP000030681"/>
    </source>
</evidence>
<accession>A0A081I923</accession>
<dbReference type="EMBL" id="KL446966">
    <property type="protein sequence ID" value="KEG00181.1"/>
    <property type="molecule type" value="Genomic_DNA"/>
</dbReference>
<proteinExistence type="predicted"/>
<feature type="region of interest" description="Disordered" evidence="1">
    <location>
        <begin position="292"/>
        <end position="474"/>
    </location>
</feature>
<evidence type="ECO:0000256" key="1">
    <source>
        <dbReference type="SAM" id="MobiDB-lite"/>
    </source>
</evidence>
<organism evidence="3 4">
    <name type="scientific">Plasmodium vinckei vinckei</name>
    <dbReference type="NCBI Taxonomy" id="54757"/>
    <lineage>
        <taxon>Eukaryota</taxon>
        <taxon>Sar</taxon>
        <taxon>Alveolata</taxon>
        <taxon>Apicomplexa</taxon>
        <taxon>Aconoidasida</taxon>
        <taxon>Haemosporida</taxon>
        <taxon>Plasmodiidae</taxon>
        <taxon>Plasmodium</taxon>
        <taxon>Plasmodium (Vinckeia)</taxon>
    </lineage>
</organism>
<protein>
    <recommendedName>
        <fullName evidence="5">CIR protein PIR protein</fullName>
    </recommendedName>
</protein>
<feature type="compositionally biased region" description="Low complexity" evidence="1">
    <location>
        <begin position="619"/>
        <end position="632"/>
    </location>
</feature>
<feature type="compositionally biased region" description="Acidic residues" evidence="1">
    <location>
        <begin position="320"/>
        <end position="336"/>
    </location>
</feature>
<dbReference type="Pfam" id="PF06022">
    <property type="entry name" value="Cir_Bir_Yir"/>
    <property type="match status" value="1"/>
</dbReference>
<dbReference type="Proteomes" id="UP000030681">
    <property type="component" value="Unassembled WGS sequence"/>
</dbReference>
<feature type="compositionally biased region" description="Low complexity" evidence="1">
    <location>
        <begin position="641"/>
        <end position="652"/>
    </location>
</feature>
<feature type="compositionally biased region" description="Polar residues" evidence="1">
    <location>
        <begin position="666"/>
        <end position="687"/>
    </location>
</feature>
<feature type="transmembrane region" description="Helical" evidence="2">
    <location>
        <begin position="798"/>
        <end position="818"/>
    </location>
</feature>
<sequence>MKDYTKLYNWVIPATIKNSDFVYMLYFTSKTKNVLNRSNFKIIMIFVCKTFSDIDELFINYEDKFNTEDGSYNKYCPGKSGSKRCDTNYEKLGAIFGYAYMELLQNNQVDLESENDPSADFLVMSLSNMLYKLSKDPNISIKDAFNKHLKNKGGFNYSSILRNKKYFNDSNIGIMNGFYFLFQQICETINRYNNPNAKTYEHTYDITQFYMIYHTLYNFVNRCDPYRQLFNHLKTIYDEIIGDPIKFHDNDQELRNNFKKLSSIDITKFVSEFNTKGCKQVHKKLEQNMSRIKEKSEEEQEDQEEEGEQGGFDTLIDLFGPDDDDDDDDGGDDDTSTDGTGETNTQTDINSGPENSQDKYDTQGNEQKDSDNGQISQPSSSNDQIVSHESSGGGKENLSSVPEGSINSLSSDVKQGDTGSPADGSDDPQGDQGSIDSGSDGGGSDGSGSVEGGGSSGESKTPVDQATTHSSGASNGYFSNLWKTRLNPMNYIPSVPDIYETSKNILTSATNQVSNAYNSAVTAVKDNYDSVVTAVKDTYDNAVTAVKNTYDTTMTTVKGAYSATTNYIDGTVSSIINQLNSFGTFSQLDDHQSRSGGSGNSLPTDNSPLKTPVPPSPSIPQSHSPSVTLPPSQTSPPSPSQPHSSQTQDSPQITDQNDRSDPIQIHDTNPGTGMPRTLTNFSKNHSSTGNGTTNGTVVKMNEKTSIWCIGSNKKFDLMGIGIIFISASIILAIMYKYISFGSGTHSKKKKTMKRVIKYGDGTRKTQIIIKSHDRNKHLKPVINSVGRKKYPLLNIYKLMQADPIPFINLFFLLIFFVYKRKLNYLEL</sequence>
<reference evidence="3 4" key="1">
    <citation type="submission" date="2013-02" db="EMBL/GenBank/DDBJ databases">
        <title>The Genome Sequence of Plasmodium vinckei vinckei.</title>
        <authorList>
            <consortium name="The Broad Institute Genome Sequencing Platform"/>
            <consortium name="The Broad Institute Genome Sequencing Center for Infectious Disease"/>
            <person name="Neafsey D."/>
            <person name="Cheeseman I."/>
            <person name="Volkman S."/>
            <person name="Adams J."/>
            <person name="Walker B."/>
            <person name="Young S.K."/>
            <person name="Zeng Q."/>
            <person name="Gargeya S."/>
            <person name="Fitzgerald M."/>
            <person name="Haas B."/>
            <person name="Abouelleil A."/>
            <person name="Alvarado L."/>
            <person name="Arachchi H.M."/>
            <person name="Berlin A.M."/>
            <person name="Chapman S.B."/>
            <person name="Dewar J."/>
            <person name="Goldberg J."/>
            <person name="Griggs A."/>
            <person name="Gujja S."/>
            <person name="Hansen M."/>
            <person name="Howarth C."/>
            <person name="Imamovic A."/>
            <person name="Larimer J."/>
            <person name="McCowan C."/>
            <person name="Murphy C."/>
            <person name="Neiman D."/>
            <person name="Pearson M."/>
            <person name="Priest M."/>
            <person name="Roberts A."/>
            <person name="Saif S."/>
            <person name="Shea T."/>
            <person name="Sisk P."/>
            <person name="Sykes S."/>
            <person name="Wortman J."/>
            <person name="Nusbaum C."/>
            <person name="Birren B."/>
        </authorList>
    </citation>
    <scope>NUCLEOTIDE SEQUENCE [LARGE SCALE GENOMIC DNA]</scope>
    <source>
        <strain evidence="4">vinckei</strain>
    </source>
</reference>
<feature type="compositionally biased region" description="Acidic residues" evidence="1">
    <location>
        <begin position="297"/>
        <end position="308"/>
    </location>
</feature>
<feature type="compositionally biased region" description="Polar residues" evidence="1">
    <location>
        <begin position="397"/>
        <end position="413"/>
    </location>
</feature>